<evidence type="ECO:0000256" key="4">
    <source>
        <dbReference type="ARBA" id="ARBA00022729"/>
    </source>
</evidence>
<evidence type="ECO:0000256" key="1">
    <source>
        <dbReference type="ARBA" id="ARBA00004613"/>
    </source>
</evidence>
<accession>A0A1E1W8A9</accession>
<evidence type="ECO:0000256" key="6">
    <source>
        <dbReference type="SAM" id="SignalP"/>
    </source>
</evidence>
<feature type="signal peptide" evidence="6">
    <location>
        <begin position="1"/>
        <end position="19"/>
    </location>
</feature>
<evidence type="ECO:0000256" key="2">
    <source>
        <dbReference type="ARBA" id="ARBA00009127"/>
    </source>
</evidence>
<sequence length="417" mass="46524">MAKFIFLSLCVFFCCLAEGASNLNIYQQWSKLEFVFPTAQDKQKALTNGWYVEDDIVNPIDVDVHYNSTGGRTVFITVPRFDTGRPITLGTVDSQGRINAYPNYAWHDNQGSNCDGFTSVWRTAIDKCHRLWAIDAGKIGDNWVCPPKLVAFNLTTNELIFTHQFNGSSYITDSLYITPAVDVRNADCSNTFVYLADVTARSLGVVDVDKNVSWRITHRLFHPYPSAGTFVIDGDSFDLMDGVLGLALSPVKNNDRNLYFHALASVNENVVKTSVIRNSAFLENSEADPNSINVLPGRRSNQSAAEAMDSKGILYYGLMSPPSLWCWNSNTVFSQENFWPIGIDQETLQFASGVKVIVNSDGDEELWVMTSSFQRVMTGTMSANETNFRIHYGSLSKILKLSPCRSTINNPIKIITC</sequence>
<dbReference type="GO" id="GO:0005576">
    <property type="term" value="C:extracellular region"/>
    <property type="evidence" value="ECO:0007669"/>
    <property type="project" value="UniProtKB-SubCell"/>
</dbReference>
<evidence type="ECO:0000256" key="3">
    <source>
        <dbReference type="ARBA" id="ARBA00022525"/>
    </source>
</evidence>
<dbReference type="AlphaFoldDB" id="A0A1E1W8A9"/>
<dbReference type="Pfam" id="PF03022">
    <property type="entry name" value="MRJP"/>
    <property type="match status" value="1"/>
</dbReference>
<keyword evidence="3" id="KW-0964">Secreted</keyword>
<proteinExistence type="inferred from homology"/>
<comment type="similarity">
    <text evidence="2">Belongs to the major royal jelly protein family.</text>
</comment>
<evidence type="ECO:0000256" key="5">
    <source>
        <dbReference type="ARBA" id="ARBA00023180"/>
    </source>
</evidence>
<name>A0A1E1W8A9_PECGO</name>
<organism evidence="7">
    <name type="scientific">Pectinophora gossypiella</name>
    <name type="common">Cotton pink bollworm</name>
    <name type="synonym">Depressaria gossypiella</name>
    <dbReference type="NCBI Taxonomy" id="13191"/>
    <lineage>
        <taxon>Eukaryota</taxon>
        <taxon>Metazoa</taxon>
        <taxon>Ecdysozoa</taxon>
        <taxon>Arthropoda</taxon>
        <taxon>Hexapoda</taxon>
        <taxon>Insecta</taxon>
        <taxon>Pterygota</taxon>
        <taxon>Neoptera</taxon>
        <taxon>Endopterygota</taxon>
        <taxon>Lepidoptera</taxon>
        <taxon>Glossata</taxon>
        <taxon>Ditrysia</taxon>
        <taxon>Gelechioidea</taxon>
        <taxon>Gelechiidae</taxon>
        <taxon>Apatetrinae</taxon>
        <taxon>Pectinophora</taxon>
    </lineage>
</organism>
<gene>
    <name evidence="7" type="ORF">g.2879</name>
</gene>
<dbReference type="PANTHER" id="PTHR10009">
    <property type="entry name" value="PROTEIN YELLOW-RELATED"/>
    <property type="match status" value="1"/>
</dbReference>
<keyword evidence="4 6" id="KW-0732">Signal</keyword>
<dbReference type="Gene3D" id="2.120.10.30">
    <property type="entry name" value="TolB, C-terminal domain"/>
    <property type="match status" value="1"/>
</dbReference>
<dbReference type="PANTHER" id="PTHR10009:SF7">
    <property type="entry name" value="GH10609P-RELATED"/>
    <property type="match status" value="1"/>
</dbReference>
<comment type="subcellular location">
    <subcellularLocation>
        <location evidence="1">Secreted</location>
    </subcellularLocation>
</comment>
<dbReference type="OrthoDB" id="8184345at2759"/>
<protein>
    <recommendedName>
        <fullName evidence="8">Bee-milk protein</fullName>
    </recommendedName>
</protein>
<dbReference type="InterPro" id="IPR017996">
    <property type="entry name" value="MRJP/yellow-related"/>
</dbReference>
<evidence type="ECO:0008006" key="8">
    <source>
        <dbReference type="Google" id="ProtNLM"/>
    </source>
</evidence>
<dbReference type="PRINTS" id="PR01366">
    <property type="entry name" value="ROYALJELLY"/>
</dbReference>
<reference evidence="7" key="1">
    <citation type="submission" date="2015-09" db="EMBL/GenBank/DDBJ databases">
        <title>De novo assembly of Pectinophora gossypiella (Pink Bollworm) gut transcriptome.</title>
        <authorList>
            <person name="Tassone E.E."/>
        </authorList>
    </citation>
    <scope>NUCLEOTIDE SEQUENCE</scope>
</reference>
<dbReference type="EMBL" id="GDQN01007860">
    <property type="protein sequence ID" value="JAT83194.1"/>
    <property type="molecule type" value="Transcribed_RNA"/>
</dbReference>
<keyword evidence="5" id="KW-0325">Glycoprotein</keyword>
<dbReference type="InterPro" id="IPR011042">
    <property type="entry name" value="6-blade_b-propeller_TolB-like"/>
</dbReference>
<evidence type="ECO:0000313" key="7">
    <source>
        <dbReference type="EMBL" id="JAT83194.1"/>
    </source>
</evidence>
<feature type="chain" id="PRO_5009115202" description="Bee-milk protein" evidence="6">
    <location>
        <begin position="20"/>
        <end position="417"/>
    </location>
</feature>